<evidence type="ECO:0000256" key="3">
    <source>
        <dbReference type="ARBA" id="ARBA00022989"/>
    </source>
</evidence>
<keyword evidence="4 5" id="KW-0472">Membrane</keyword>
<comment type="subcellular location">
    <subcellularLocation>
        <location evidence="1">Membrane</location>
        <topology evidence="1">Single-pass membrane protein</topology>
    </subcellularLocation>
</comment>
<keyword evidence="3 5" id="KW-1133">Transmembrane helix</keyword>
<evidence type="ECO:0000256" key="5">
    <source>
        <dbReference type="SAM" id="Phobius"/>
    </source>
</evidence>
<dbReference type="AlphaFoldDB" id="A0A8X7WMI5"/>
<comment type="caution">
    <text evidence="7">The sequence shown here is derived from an EMBL/GenBank/DDBJ whole genome shotgun (WGS) entry which is preliminary data.</text>
</comment>
<evidence type="ECO:0000313" key="7">
    <source>
        <dbReference type="EMBL" id="KAG2332166.1"/>
    </source>
</evidence>
<dbReference type="Pfam" id="PF03168">
    <property type="entry name" value="LEA_2"/>
    <property type="match status" value="1"/>
</dbReference>
<name>A0A8X7WMI5_BRACI</name>
<dbReference type="Proteomes" id="UP000886595">
    <property type="component" value="Unassembled WGS sequence"/>
</dbReference>
<dbReference type="OrthoDB" id="674678at2759"/>
<evidence type="ECO:0000256" key="1">
    <source>
        <dbReference type="ARBA" id="ARBA00004167"/>
    </source>
</evidence>
<evidence type="ECO:0000313" key="8">
    <source>
        <dbReference type="Proteomes" id="UP000886595"/>
    </source>
</evidence>
<dbReference type="GO" id="GO:0005886">
    <property type="term" value="C:plasma membrane"/>
    <property type="evidence" value="ECO:0007669"/>
    <property type="project" value="TreeGrafter"/>
</dbReference>
<sequence length="200" mass="22848">MEERAKMLMKLTQFTNRNRDITGKVIILTLIGFCILLCLFISIGFYFLAKPLKASLTSVALRNLRYNDTSASSSPYFNATLAMKIRIENPNFGFFEFPTSKGDIMYNGRLVGEMKINGQRVGSYSAMKTEVGTKVSYRENQATSSVWLKNDIKRGLIILKIEAKLRGEVHLVALNKRTVNLKCLMYLNLKDEVIQRLWCK</sequence>
<feature type="domain" description="Late embryogenesis abundant protein LEA-2 subgroup" evidence="6">
    <location>
        <begin position="84"/>
        <end position="183"/>
    </location>
</feature>
<organism evidence="7 8">
    <name type="scientific">Brassica carinata</name>
    <name type="common">Ethiopian mustard</name>
    <name type="synonym">Abyssinian cabbage</name>
    <dbReference type="NCBI Taxonomy" id="52824"/>
    <lineage>
        <taxon>Eukaryota</taxon>
        <taxon>Viridiplantae</taxon>
        <taxon>Streptophyta</taxon>
        <taxon>Embryophyta</taxon>
        <taxon>Tracheophyta</taxon>
        <taxon>Spermatophyta</taxon>
        <taxon>Magnoliopsida</taxon>
        <taxon>eudicotyledons</taxon>
        <taxon>Gunneridae</taxon>
        <taxon>Pentapetalae</taxon>
        <taxon>rosids</taxon>
        <taxon>malvids</taxon>
        <taxon>Brassicales</taxon>
        <taxon>Brassicaceae</taxon>
        <taxon>Brassiceae</taxon>
        <taxon>Brassica</taxon>
    </lineage>
</organism>
<reference evidence="7 8" key="1">
    <citation type="submission" date="2020-02" db="EMBL/GenBank/DDBJ databases">
        <authorList>
            <person name="Ma Q."/>
            <person name="Huang Y."/>
            <person name="Song X."/>
            <person name="Pei D."/>
        </authorList>
    </citation>
    <scope>NUCLEOTIDE SEQUENCE [LARGE SCALE GENOMIC DNA]</scope>
    <source>
        <strain evidence="7">Sxm20200214</strain>
        <tissue evidence="7">Leaf</tissue>
    </source>
</reference>
<dbReference type="EMBL" id="JAAMPC010000001">
    <property type="protein sequence ID" value="KAG2332166.1"/>
    <property type="molecule type" value="Genomic_DNA"/>
</dbReference>
<keyword evidence="2 5" id="KW-0812">Transmembrane</keyword>
<evidence type="ECO:0000259" key="6">
    <source>
        <dbReference type="Pfam" id="PF03168"/>
    </source>
</evidence>
<proteinExistence type="predicted"/>
<dbReference type="InterPro" id="IPR004864">
    <property type="entry name" value="LEA_2"/>
</dbReference>
<dbReference type="GO" id="GO:0098542">
    <property type="term" value="P:defense response to other organism"/>
    <property type="evidence" value="ECO:0007669"/>
    <property type="project" value="InterPro"/>
</dbReference>
<dbReference type="InterPro" id="IPR044839">
    <property type="entry name" value="NDR1-like"/>
</dbReference>
<evidence type="ECO:0000256" key="2">
    <source>
        <dbReference type="ARBA" id="ARBA00022692"/>
    </source>
</evidence>
<feature type="transmembrane region" description="Helical" evidence="5">
    <location>
        <begin position="21"/>
        <end position="48"/>
    </location>
</feature>
<keyword evidence="8" id="KW-1185">Reference proteome</keyword>
<protein>
    <recommendedName>
        <fullName evidence="6">Late embryogenesis abundant protein LEA-2 subgroup domain-containing protein</fullName>
    </recommendedName>
</protein>
<dbReference type="PANTHER" id="PTHR31234">
    <property type="entry name" value="LATE EMBRYOGENESIS ABUNDANT (LEA) HYDROXYPROLINE-RICH GLYCOPROTEIN FAMILY"/>
    <property type="match status" value="1"/>
</dbReference>
<evidence type="ECO:0000256" key="4">
    <source>
        <dbReference type="ARBA" id="ARBA00023136"/>
    </source>
</evidence>
<gene>
    <name evidence="7" type="ORF">Bca52824_003346</name>
</gene>
<accession>A0A8X7WMI5</accession>
<dbReference type="PANTHER" id="PTHR31234:SF3">
    <property type="entry name" value="LATE EMBRYOGENESIS ABUNDANT (LEA) HYDROXYPROLINE-RICH GLYCOPROTEIN FAMILY"/>
    <property type="match status" value="1"/>
</dbReference>